<keyword evidence="7" id="KW-0067">ATP-binding</keyword>
<evidence type="ECO:0000256" key="5">
    <source>
        <dbReference type="ARBA" id="ARBA00022598"/>
    </source>
</evidence>
<organism evidence="12 13">
    <name type="scientific">Cupriavidus malaysiensis</name>
    <dbReference type="NCBI Taxonomy" id="367825"/>
    <lineage>
        <taxon>Bacteria</taxon>
        <taxon>Pseudomonadati</taxon>
        <taxon>Pseudomonadota</taxon>
        <taxon>Betaproteobacteria</taxon>
        <taxon>Burkholderiales</taxon>
        <taxon>Burkholderiaceae</taxon>
        <taxon>Cupriavidus</taxon>
    </lineage>
</organism>
<dbReference type="Pfam" id="PF01656">
    <property type="entry name" value="CbiA"/>
    <property type="match status" value="1"/>
</dbReference>
<dbReference type="Gene3D" id="3.40.50.300">
    <property type="entry name" value="P-loop containing nucleotide triphosphate hydrolases"/>
    <property type="match status" value="2"/>
</dbReference>
<keyword evidence="9" id="KW-0315">Glutamine amidotransferase</keyword>
<comment type="similarity">
    <text evidence="3">Belongs to the CobB/CobQ family. CobQ subfamily.</text>
</comment>
<name>A0ABN4TY07_9BURK</name>
<evidence type="ECO:0000256" key="9">
    <source>
        <dbReference type="ARBA" id="ARBA00022962"/>
    </source>
</evidence>
<dbReference type="NCBIfam" id="NF002204">
    <property type="entry name" value="PRK01077.1"/>
    <property type="match status" value="1"/>
</dbReference>
<keyword evidence="4" id="KW-0169">Cobalamin biosynthesis</keyword>
<keyword evidence="13" id="KW-1185">Reference proteome</keyword>
<keyword evidence="6" id="KW-0547">Nucleotide-binding</keyword>
<dbReference type="Pfam" id="PF07685">
    <property type="entry name" value="GATase_3"/>
    <property type="match status" value="1"/>
</dbReference>
<feature type="domain" description="CobB/CobQ-like glutamine amidotransferase" evidence="11">
    <location>
        <begin position="247"/>
        <end position="428"/>
    </location>
</feature>
<evidence type="ECO:0000313" key="12">
    <source>
        <dbReference type="EMBL" id="AOZ10283.1"/>
    </source>
</evidence>
<evidence type="ECO:0000259" key="10">
    <source>
        <dbReference type="Pfam" id="PF01656"/>
    </source>
</evidence>
<comment type="pathway">
    <text evidence="2">Cofactor biosynthesis; adenosylcobalamin biosynthesis.</text>
</comment>
<dbReference type="EMBL" id="CP017755">
    <property type="protein sequence ID" value="AOZ10283.1"/>
    <property type="molecule type" value="Genomic_DNA"/>
</dbReference>
<dbReference type="InterPro" id="IPR029062">
    <property type="entry name" value="Class_I_gatase-like"/>
</dbReference>
<dbReference type="SUPFAM" id="SSF52540">
    <property type="entry name" value="P-loop containing nucleoside triphosphate hydrolases"/>
    <property type="match status" value="1"/>
</dbReference>
<evidence type="ECO:0000256" key="7">
    <source>
        <dbReference type="ARBA" id="ARBA00022840"/>
    </source>
</evidence>
<dbReference type="SUPFAM" id="SSF52317">
    <property type="entry name" value="Class I glutamine amidotransferase-like"/>
    <property type="match status" value="1"/>
</dbReference>
<dbReference type="CDD" id="cd03130">
    <property type="entry name" value="GATase1_CobB"/>
    <property type="match status" value="1"/>
</dbReference>
<dbReference type="PROSITE" id="PS51274">
    <property type="entry name" value="GATASE_COBBQ"/>
    <property type="match status" value="1"/>
</dbReference>
<evidence type="ECO:0000256" key="8">
    <source>
        <dbReference type="ARBA" id="ARBA00022842"/>
    </source>
</evidence>
<evidence type="ECO:0000256" key="1">
    <source>
        <dbReference type="ARBA" id="ARBA00001946"/>
    </source>
</evidence>
<dbReference type="PANTHER" id="PTHR43873:SF1">
    <property type="entry name" value="COBYRINATE A,C-DIAMIDE SYNTHASE"/>
    <property type="match status" value="1"/>
</dbReference>
<dbReference type="InterPro" id="IPR027417">
    <property type="entry name" value="P-loop_NTPase"/>
</dbReference>
<dbReference type="PANTHER" id="PTHR43873">
    <property type="entry name" value="COBYRINATE A,C-DIAMIDE SYNTHASE"/>
    <property type="match status" value="1"/>
</dbReference>
<reference evidence="12 13" key="1">
    <citation type="submission" date="2016-10" db="EMBL/GenBank/DDBJ databases">
        <title>Complete genome sequences of three Cupriavidus strains isolated from various Malaysian environments.</title>
        <authorList>
            <person name="Abdullah A.A.-A."/>
            <person name="Shafie N.A.H."/>
            <person name="Lau N.S."/>
        </authorList>
    </citation>
    <scope>NUCLEOTIDE SEQUENCE [LARGE SCALE GENOMIC DNA]</scope>
    <source>
        <strain evidence="12 13">USMAA1020</strain>
    </source>
</reference>
<sequence>MPRPASAPPATLRVPALLVAAPASGQGKTTVTAALARLHRRQGLRVRVFKAGPDFLDPSLLAYASGAPVHSLDLWMTGADDAAARLAEAARDTDLLLVEGVMGLHDGEPSSADLARRFGLPVLGVIQAGAMAQTFGAIALGLANYGGALPGMQVLANGVASARHAQMLQASVPAGIGWAGTLPREARASLPERHLGLLAADELPDLGERLDTLADLLATQPVAQLPAPVAFADVAAIPPPPLLAGKTVAVARDAAFRFLYPANLELLAAMGARLAFFSPLADARLPACDALWLPGGYPELHAAQLAANRGMLDALRDAHGAGLPMLAECGGMMALFDTLVDKEGLSHAMAGLLPGTVRMQRRLSALGPQAVALPEGTLRGHTFHYSQADSPLVAATHATSPRDGARGEAIYRCGSLTASYVHFYFPSDPHAVAALLGAGAPAPGSGY</sequence>
<evidence type="ECO:0000256" key="6">
    <source>
        <dbReference type="ARBA" id="ARBA00022741"/>
    </source>
</evidence>
<gene>
    <name evidence="12" type="ORF">BKK80_32280</name>
</gene>
<dbReference type="InterPro" id="IPR011698">
    <property type="entry name" value="GATase_3"/>
</dbReference>
<proteinExistence type="inferred from homology"/>
<accession>A0ABN4TY07</accession>
<evidence type="ECO:0000256" key="4">
    <source>
        <dbReference type="ARBA" id="ARBA00022573"/>
    </source>
</evidence>
<evidence type="ECO:0000256" key="2">
    <source>
        <dbReference type="ARBA" id="ARBA00004953"/>
    </source>
</evidence>
<keyword evidence="5" id="KW-0436">Ligase</keyword>
<dbReference type="Proteomes" id="UP000177515">
    <property type="component" value="Chromosome 2"/>
</dbReference>
<keyword evidence="8" id="KW-0460">Magnesium</keyword>
<evidence type="ECO:0000313" key="13">
    <source>
        <dbReference type="Proteomes" id="UP000177515"/>
    </source>
</evidence>
<dbReference type="Gene3D" id="3.40.50.880">
    <property type="match status" value="1"/>
</dbReference>
<dbReference type="InterPro" id="IPR004484">
    <property type="entry name" value="CbiA/CobB_synth"/>
</dbReference>
<evidence type="ECO:0000256" key="3">
    <source>
        <dbReference type="ARBA" id="ARBA00006205"/>
    </source>
</evidence>
<feature type="domain" description="CobQ/CobB/MinD/ParA nucleotide binding" evidence="10">
    <location>
        <begin position="18"/>
        <end position="193"/>
    </location>
</feature>
<evidence type="ECO:0000259" key="11">
    <source>
        <dbReference type="Pfam" id="PF07685"/>
    </source>
</evidence>
<dbReference type="InterPro" id="IPR002586">
    <property type="entry name" value="CobQ/CobB/MinD/ParA_Nub-bd_dom"/>
</dbReference>
<dbReference type="RefSeq" id="WP_071072783.1">
    <property type="nucleotide sequence ID" value="NZ_CP017755.1"/>
</dbReference>
<comment type="cofactor">
    <cofactor evidence="1">
        <name>Mg(2+)</name>
        <dbReference type="ChEBI" id="CHEBI:18420"/>
    </cofactor>
</comment>
<protein>
    <submittedName>
        <fullName evidence="12">Cobyrinic acid a,c-diamide synthase</fullName>
    </submittedName>
</protein>